<dbReference type="OrthoDB" id="6625953at2"/>
<dbReference type="Proteomes" id="UP000034085">
    <property type="component" value="Plasmid"/>
</dbReference>
<dbReference type="KEGG" id="cama:F384_26250"/>
<dbReference type="HOGENOM" id="CLU_1719105_0_0_6"/>
<feature type="transmembrane region" description="Helical" evidence="1">
    <location>
        <begin position="12"/>
        <end position="33"/>
    </location>
</feature>
<dbReference type="AlphaFoldDB" id="A0A0F6U064"/>
<reference evidence="2 3" key="1">
    <citation type="submission" date="2015-03" db="EMBL/GenBank/DDBJ databases">
        <title>Complete genome sequence of Citrobacter amalonaticus Y19.</title>
        <authorList>
            <person name="Park S."/>
        </authorList>
    </citation>
    <scope>NUCLEOTIDE SEQUENCE [LARGE SCALE GENOMIC DNA]</scope>
    <source>
        <strain evidence="2 3">Y19</strain>
        <plasmid evidence="3">Plasmid</plasmid>
    </source>
</reference>
<keyword evidence="2" id="KW-0614">Plasmid</keyword>
<keyword evidence="1" id="KW-0812">Transmembrane</keyword>
<keyword evidence="1" id="KW-0472">Membrane</keyword>
<accession>A0A0F6U064</accession>
<evidence type="ECO:0000313" key="3">
    <source>
        <dbReference type="Proteomes" id="UP000034085"/>
    </source>
</evidence>
<sequence length="152" mass="17038">MNHYINEVLWKSVQAFIFSFVTAPAVTLLLVLFCTTLTSSPSRAFLDQARSLVGNATSTTVMVCSDEKAEFVAFRSSDCPRHAVNADDAIEQWDLQLLKAYLVVAGIAFACLMLADLFNYRRKPWRYGNHPAEMTRIPLKSVPKESDDDADK</sequence>
<dbReference type="PATRIC" id="fig|1261127.3.peg.5444"/>
<geneLocation type="plasmid" evidence="2">
    <name>unnamed</name>
</geneLocation>
<organism evidence="2 3">
    <name type="scientific">Citrobacter amalonaticus Y19</name>
    <dbReference type="NCBI Taxonomy" id="1261127"/>
    <lineage>
        <taxon>Bacteria</taxon>
        <taxon>Pseudomonadati</taxon>
        <taxon>Pseudomonadota</taxon>
        <taxon>Gammaproteobacteria</taxon>
        <taxon>Enterobacterales</taxon>
        <taxon>Enterobacteriaceae</taxon>
        <taxon>Citrobacter</taxon>
    </lineage>
</organism>
<evidence type="ECO:0000313" key="2">
    <source>
        <dbReference type="EMBL" id="AKE62076.1"/>
    </source>
</evidence>
<protein>
    <submittedName>
        <fullName evidence="2">Uncharacterized protein</fullName>
    </submittedName>
</protein>
<feature type="transmembrane region" description="Helical" evidence="1">
    <location>
        <begin position="100"/>
        <end position="118"/>
    </location>
</feature>
<keyword evidence="1" id="KW-1133">Transmembrane helix</keyword>
<gene>
    <name evidence="2" type="ORF">F384_26250</name>
</gene>
<evidence type="ECO:0000256" key="1">
    <source>
        <dbReference type="SAM" id="Phobius"/>
    </source>
</evidence>
<name>A0A0F6U064_CITAM</name>
<dbReference type="RefSeq" id="WP_046498772.1">
    <property type="nucleotide sequence ID" value="NZ_CP011133.1"/>
</dbReference>
<dbReference type="EMBL" id="CP011133">
    <property type="protein sequence ID" value="AKE62076.1"/>
    <property type="molecule type" value="Genomic_DNA"/>
</dbReference>
<proteinExistence type="predicted"/>